<dbReference type="SUPFAM" id="SSF53098">
    <property type="entry name" value="Ribonuclease H-like"/>
    <property type="match status" value="1"/>
</dbReference>
<dbReference type="InterPro" id="IPR001584">
    <property type="entry name" value="Integrase_cat-core"/>
</dbReference>
<dbReference type="PROSITE" id="PS50994">
    <property type="entry name" value="INTEGRASE"/>
    <property type="match status" value="1"/>
</dbReference>
<organism evidence="3 4">
    <name type="scientific">Toxocara canis</name>
    <name type="common">Canine roundworm</name>
    <dbReference type="NCBI Taxonomy" id="6265"/>
    <lineage>
        <taxon>Eukaryota</taxon>
        <taxon>Metazoa</taxon>
        <taxon>Ecdysozoa</taxon>
        <taxon>Nematoda</taxon>
        <taxon>Chromadorea</taxon>
        <taxon>Rhabditida</taxon>
        <taxon>Spirurina</taxon>
        <taxon>Ascaridomorpha</taxon>
        <taxon>Ascaridoidea</taxon>
        <taxon>Toxocaridae</taxon>
        <taxon>Toxocara</taxon>
    </lineage>
</organism>
<protein>
    <submittedName>
        <fullName evidence="3">Uncharacterized protein K02A2.6</fullName>
    </submittedName>
</protein>
<feature type="non-terminal residue" evidence="3">
    <location>
        <position position="222"/>
    </location>
</feature>
<evidence type="ECO:0000313" key="4">
    <source>
        <dbReference type="Proteomes" id="UP000031036"/>
    </source>
</evidence>
<dbReference type="OrthoDB" id="5851910at2759"/>
<evidence type="ECO:0000313" key="3">
    <source>
        <dbReference type="EMBL" id="KHN83739.1"/>
    </source>
</evidence>
<dbReference type="GO" id="GO:0003676">
    <property type="term" value="F:nucleic acid binding"/>
    <property type="evidence" value="ECO:0007669"/>
    <property type="project" value="InterPro"/>
</dbReference>
<dbReference type="Pfam" id="PF00665">
    <property type="entry name" value="rve"/>
    <property type="match status" value="1"/>
</dbReference>
<reference evidence="3 4" key="1">
    <citation type="submission" date="2014-11" db="EMBL/GenBank/DDBJ databases">
        <title>Genetic blueprint of the zoonotic pathogen Toxocara canis.</title>
        <authorList>
            <person name="Zhu X.-Q."/>
            <person name="Korhonen P.K."/>
            <person name="Cai H."/>
            <person name="Young N.D."/>
            <person name="Nejsum P."/>
            <person name="von Samson-Himmelstjerna G."/>
            <person name="Boag P.R."/>
            <person name="Tan P."/>
            <person name="Li Q."/>
            <person name="Min J."/>
            <person name="Yang Y."/>
            <person name="Wang X."/>
            <person name="Fang X."/>
            <person name="Hall R.S."/>
            <person name="Hofmann A."/>
            <person name="Sternberg P.W."/>
            <person name="Jex A.R."/>
            <person name="Gasser R.B."/>
        </authorList>
    </citation>
    <scope>NUCLEOTIDE SEQUENCE [LARGE SCALE GENOMIC DNA]</scope>
    <source>
        <strain evidence="3">PN_DK_2014</strain>
    </source>
</reference>
<dbReference type="AlphaFoldDB" id="A0A0B2VR30"/>
<evidence type="ECO:0000259" key="2">
    <source>
        <dbReference type="PROSITE" id="PS50994"/>
    </source>
</evidence>
<dbReference type="GO" id="GO:0015074">
    <property type="term" value="P:DNA integration"/>
    <property type="evidence" value="ECO:0007669"/>
    <property type="project" value="InterPro"/>
</dbReference>
<dbReference type="InterPro" id="IPR012337">
    <property type="entry name" value="RNaseH-like_sf"/>
</dbReference>
<sequence>VNCGICALAAKNPVKAELHSWPKTTKPWQRIHVDYAGPFTGHKFLVTVDAYSKYPEIFRMASTTLLATTRTLRRLSAHYGLPETLVTDNRTQFSSYDLQQFCTSNRICHIFSPFYHPQSNGQEERFVDTFKRTMHKLKREGTVPEIMDTFLGTYRTTPNASLPEHRTPAELFLRRSPRTSLDLLKPPPAQPLERDSKMEQQFNRRRGARSRQFEIGDTIYVR</sequence>
<dbReference type="InterPro" id="IPR050951">
    <property type="entry name" value="Retrovirus_Pol_polyprotein"/>
</dbReference>
<dbReference type="Gene3D" id="3.30.420.10">
    <property type="entry name" value="Ribonuclease H-like superfamily/Ribonuclease H"/>
    <property type="match status" value="1"/>
</dbReference>
<name>A0A0B2VR30_TOXCA</name>
<dbReference type="PANTHER" id="PTHR37984">
    <property type="entry name" value="PROTEIN CBG26694"/>
    <property type="match status" value="1"/>
</dbReference>
<dbReference type="PANTHER" id="PTHR37984:SF5">
    <property type="entry name" value="PROTEIN NYNRIN-LIKE"/>
    <property type="match status" value="1"/>
</dbReference>
<feature type="domain" description="Integrase catalytic" evidence="2">
    <location>
        <begin position="23"/>
        <end position="176"/>
    </location>
</feature>
<dbReference type="EMBL" id="JPKZ01001140">
    <property type="protein sequence ID" value="KHN83739.1"/>
    <property type="molecule type" value="Genomic_DNA"/>
</dbReference>
<feature type="non-terminal residue" evidence="3">
    <location>
        <position position="1"/>
    </location>
</feature>
<dbReference type="InterPro" id="IPR036397">
    <property type="entry name" value="RNaseH_sf"/>
</dbReference>
<dbReference type="STRING" id="6265.A0A0B2VR30"/>
<dbReference type="Proteomes" id="UP000031036">
    <property type="component" value="Unassembled WGS sequence"/>
</dbReference>
<comment type="caution">
    <text evidence="3">The sequence shown here is derived from an EMBL/GenBank/DDBJ whole genome shotgun (WGS) entry which is preliminary data.</text>
</comment>
<evidence type="ECO:0000256" key="1">
    <source>
        <dbReference type="SAM" id="MobiDB-lite"/>
    </source>
</evidence>
<accession>A0A0B2VR30</accession>
<gene>
    <name evidence="3" type="primary">K02A2.6</name>
    <name evidence="3" type="ORF">Tcan_01293</name>
</gene>
<feature type="region of interest" description="Disordered" evidence="1">
    <location>
        <begin position="177"/>
        <end position="209"/>
    </location>
</feature>
<keyword evidence="4" id="KW-1185">Reference proteome</keyword>
<dbReference type="OMA" id="SNRICHI"/>
<proteinExistence type="predicted"/>